<evidence type="ECO:0000313" key="1">
    <source>
        <dbReference type="EMBL" id="MEQ2427084.1"/>
    </source>
</evidence>
<accession>A0ABV1D9N3</accession>
<protein>
    <submittedName>
        <fullName evidence="1">YbhB/YbcL family Raf kinase inhibitor-like protein</fullName>
    </submittedName>
</protein>
<gene>
    <name evidence="1" type="ORF">WMQ36_19125</name>
</gene>
<comment type="caution">
    <text evidence="1">The sequence shown here is derived from an EMBL/GenBank/DDBJ whole genome shotgun (WGS) entry which is preliminary data.</text>
</comment>
<keyword evidence="1" id="KW-0649">Protein kinase inhibitor</keyword>
<dbReference type="EMBL" id="JBBMFM010000087">
    <property type="protein sequence ID" value="MEQ2427084.1"/>
    <property type="molecule type" value="Genomic_DNA"/>
</dbReference>
<organism evidence="1 2">
    <name type="scientific">Enterocloster hominis</name>
    <name type="common">ex Hitch et al. 2024</name>
    <dbReference type="NCBI Taxonomy" id="1917870"/>
    <lineage>
        <taxon>Bacteria</taxon>
        <taxon>Bacillati</taxon>
        <taxon>Bacillota</taxon>
        <taxon>Clostridia</taxon>
        <taxon>Lachnospirales</taxon>
        <taxon>Lachnospiraceae</taxon>
        <taxon>Enterocloster</taxon>
    </lineage>
</organism>
<dbReference type="GO" id="GO:0004860">
    <property type="term" value="F:protein kinase inhibitor activity"/>
    <property type="evidence" value="ECO:0007669"/>
    <property type="project" value="UniProtKB-KW"/>
</dbReference>
<name>A0ABV1D9N3_9FIRM</name>
<proteinExistence type="predicted"/>
<keyword evidence="2" id="KW-1185">Reference proteome</keyword>
<dbReference type="InterPro" id="IPR036610">
    <property type="entry name" value="PEBP-like_sf"/>
</dbReference>
<evidence type="ECO:0000313" key="2">
    <source>
        <dbReference type="Proteomes" id="UP001454086"/>
    </source>
</evidence>
<dbReference type="PANTHER" id="PTHR30289">
    <property type="entry name" value="UNCHARACTERIZED PROTEIN YBCL-RELATED"/>
    <property type="match status" value="1"/>
</dbReference>
<dbReference type="InterPro" id="IPR008914">
    <property type="entry name" value="PEBP"/>
</dbReference>
<dbReference type="InterPro" id="IPR005247">
    <property type="entry name" value="YbhB_YbcL/LppC-like"/>
</dbReference>
<dbReference type="NCBIfam" id="TIGR00481">
    <property type="entry name" value="YbhB/YbcL family Raf kinase inhibitor-like protein"/>
    <property type="match status" value="1"/>
</dbReference>
<dbReference type="SUPFAM" id="SSF49777">
    <property type="entry name" value="PEBP-like"/>
    <property type="match status" value="1"/>
</dbReference>
<dbReference type="RefSeq" id="WP_008722899.1">
    <property type="nucleotide sequence ID" value="NZ_JAJFDX010000019.1"/>
</dbReference>
<dbReference type="PANTHER" id="PTHR30289:SF1">
    <property type="entry name" value="PEBP (PHOSPHATIDYLETHANOLAMINE-BINDING PROTEIN) FAMILY PROTEIN"/>
    <property type="match status" value="1"/>
</dbReference>
<dbReference type="Gene3D" id="3.90.280.10">
    <property type="entry name" value="PEBP-like"/>
    <property type="match status" value="1"/>
</dbReference>
<dbReference type="Proteomes" id="UP001454086">
    <property type="component" value="Unassembled WGS sequence"/>
</dbReference>
<sequence length="153" mass="17049">MDYLMITSPCFEHGGMIPKEYTGYGADGSPELVLTGLSKDAVSIAIIMNDMDHPIPAYNHWVIWNIPAISVIPGNIHHGEQVSSLGGAVQGLGYGKHRYRGPKPPFQWSHMYHFNVFVLDCFLDLPSTSRKKDLMEAMQGHILQQAVLAGHYR</sequence>
<reference evidence="1 2" key="1">
    <citation type="submission" date="2024-03" db="EMBL/GenBank/DDBJ databases">
        <title>Human intestinal bacterial collection.</title>
        <authorList>
            <person name="Pauvert C."/>
            <person name="Hitch T.C.A."/>
            <person name="Clavel T."/>
        </authorList>
    </citation>
    <scope>NUCLEOTIDE SEQUENCE [LARGE SCALE GENOMIC DNA]</scope>
    <source>
        <strain evidence="1 2">CLA-SR-H021</strain>
    </source>
</reference>
<dbReference type="CDD" id="cd00865">
    <property type="entry name" value="PEBP_bact_arch"/>
    <property type="match status" value="1"/>
</dbReference>
<dbReference type="Pfam" id="PF01161">
    <property type="entry name" value="PBP"/>
    <property type="match status" value="1"/>
</dbReference>